<comment type="caution">
    <text evidence="2">The sequence shown here is derived from an EMBL/GenBank/DDBJ whole genome shotgun (WGS) entry which is preliminary data.</text>
</comment>
<dbReference type="Pfam" id="PF01978">
    <property type="entry name" value="TrmB"/>
    <property type="match status" value="1"/>
</dbReference>
<feature type="domain" description="Transcription regulator TrmB N-terminal" evidence="1">
    <location>
        <begin position="16"/>
        <end position="84"/>
    </location>
</feature>
<reference evidence="2" key="1">
    <citation type="journal article" date="2020" name="mSystems">
        <title>Genome- and Community-Level Interaction Insights into Carbon Utilization and Element Cycling Functions of Hydrothermarchaeota in Hydrothermal Sediment.</title>
        <authorList>
            <person name="Zhou Z."/>
            <person name="Liu Y."/>
            <person name="Xu W."/>
            <person name="Pan J."/>
            <person name="Luo Z.H."/>
            <person name="Li M."/>
        </authorList>
    </citation>
    <scope>NUCLEOTIDE SEQUENCE [LARGE SCALE GENOMIC DNA]</scope>
    <source>
        <strain evidence="2">HyVt-185</strain>
    </source>
</reference>
<proteinExistence type="predicted"/>
<dbReference type="Gene3D" id="1.10.10.10">
    <property type="entry name" value="Winged helix-like DNA-binding domain superfamily/Winged helix DNA-binding domain"/>
    <property type="match status" value="1"/>
</dbReference>
<dbReference type="PANTHER" id="PTHR34293:SF1">
    <property type="entry name" value="HTH-TYPE TRANSCRIPTIONAL REGULATOR TRMBL2"/>
    <property type="match status" value="1"/>
</dbReference>
<dbReference type="InterPro" id="IPR002831">
    <property type="entry name" value="Tscrpt_reg_TrmB_N"/>
</dbReference>
<accession>A0A7C1B5N9</accession>
<dbReference type="PANTHER" id="PTHR34293">
    <property type="entry name" value="HTH-TYPE TRANSCRIPTIONAL REGULATOR TRMBL2"/>
    <property type="match status" value="1"/>
</dbReference>
<dbReference type="Proteomes" id="UP000885863">
    <property type="component" value="Unassembled WGS sequence"/>
</dbReference>
<sequence length="121" mass="14447">MTQGDNILELVNKLFEKVGFHESESKIYALLVEKKTSLSIREISEELGLSVRTVRERVRSLCRKNLLKREIVEKKWLEYKYRARAPREVWTIIKKKIERAIEEIDNELSTSQQREKKEDVK</sequence>
<organism evidence="2">
    <name type="scientific">Candidatus Syntropharchaeum butanivorans</name>
    <dbReference type="NCBI Taxonomy" id="1839936"/>
    <lineage>
        <taxon>Archaea</taxon>
        <taxon>Methanobacteriati</taxon>
        <taxon>Methanobacteriota</taxon>
        <taxon>Stenosarchaea group</taxon>
        <taxon>Methanomicrobia</taxon>
        <taxon>Methanosarcinales</taxon>
        <taxon>ANME-2 cluster</taxon>
        <taxon>Candidatus Syntropharchaeum</taxon>
    </lineage>
</organism>
<dbReference type="InterPro" id="IPR036390">
    <property type="entry name" value="WH_DNA-bd_sf"/>
</dbReference>
<dbReference type="EMBL" id="DQZR01000019">
    <property type="protein sequence ID" value="HDM35723.1"/>
    <property type="molecule type" value="Genomic_DNA"/>
</dbReference>
<evidence type="ECO:0000313" key="2">
    <source>
        <dbReference type="EMBL" id="HDM35723.1"/>
    </source>
</evidence>
<name>A0A7C1B5N9_9EURY</name>
<dbReference type="AlphaFoldDB" id="A0A7C1B5N9"/>
<gene>
    <name evidence="2" type="ORF">ENG09_00520</name>
</gene>
<dbReference type="SUPFAM" id="SSF46785">
    <property type="entry name" value="Winged helix' DNA-binding domain"/>
    <property type="match status" value="1"/>
</dbReference>
<dbReference type="InterPro" id="IPR051797">
    <property type="entry name" value="TrmB-like"/>
</dbReference>
<protein>
    <submittedName>
        <fullName evidence="2">Transcriptional regulator</fullName>
    </submittedName>
</protein>
<dbReference type="InterPro" id="IPR036388">
    <property type="entry name" value="WH-like_DNA-bd_sf"/>
</dbReference>
<evidence type="ECO:0000259" key="1">
    <source>
        <dbReference type="Pfam" id="PF01978"/>
    </source>
</evidence>